<dbReference type="WBParaSite" id="mrna-Wban_02982">
    <property type="protein sequence ID" value="mrna-Wban_02982"/>
    <property type="gene ID" value="Wban_02982"/>
</dbReference>
<dbReference type="Proteomes" id="UP000093561">
    <property type="component" value="Unassembled WGS sequence"/>
</dbReference>
<dbReference type="AlphaFoldDB" id="A0AAF5PMV7"/>
<organism evidence="1 2">
    <name type="scientific">Wuchereria bancrofti</name>
    <dbReference type="NCBI Taxonomy" id="6293"/>
    <lineage>
        <taxon>Eukaryota</taxon>
        <taxon>Metazoa</taxon>
        <taxon>Ecdysozoa</taxon>
        <taxon>Nematoda</taxon>
        <taxon>Chromadorea</taxon>
        <taxon>Rhabditida</taxon>
        <taxon>Spirurina</taxon>
        <taxon>Spiruromorpha</taxon>
        <taxon>Filarioidea</taxon>
        <taxon>Onchocercidae</taxon>
        <taxon>Wuchereria</taxon>
    </lineage>
</organism>
<sequence length="23" mass="2921">MNFVYLIIKFFVRFKKKKNNKTI</sequence>
<name>A0AAF5PMV7_WUCBA</name>
<reference evidence="1" key="1">
    <citation type="submission" date="2015-03" db="EMBL/GenBank/DDBJ databases">
        <title>Wuchereria bancrofti Genome Sequencing Papua New Guinea Strain.</title>
        <authorList>
            <person name="Small S.T."/>
            <person name="Serre D."/>
            <person name="Zimmerman P.A."/>
        </authorList>
    </citation>
    <scope>NUCLEOTIDE SEQUENCE [LARGE SCALE GENOMIC DNA]</scope>
    <source>
        <strain evidence="1">pt0022</strain>
    </source>
</reference>
<reference evidence="1" key="2">
    <citation type="journal article" date="2016" name="Mol. Ecol.">
        <title>Population genomics of the filarial nematode parasite Wuchereria bancrofti from mosquitoes.</title>
        <authorList>
            <person name="Small S.T."/>
            <person name="Reimer L.J."/>
            <person name="Tisch D.J."/>
            <person name="King C.L."/>
            <person name="Christensen B.M."/>
            <person name="Siba P.M."/>
            <person name="Kazura J.W."/>
            <person name="Serre D."/>
            <person name="Zimmerman P.A."/>
        </authorList>
    </citation>
    <scope>NUCLEOTIDE SEQUENCE</scope>
    <source>
        <strain evidence="1">pt0022</strain>
    </source>
</reference>
<evidence type="ECO:0000313" key="1">
    <source>
        <dbReference type="Proteomes" id="UP000093561"/>
    </source>
</evidence>
<evidence type="ECO:0000313" key="2">
    <source>
        <dbReference type="WBParaSite" id="mrna-Wban_02982"/>
    </source>
</evidence>
<reference evidence="2" key="3">
    <citation type="submission" date="2024-02" db="UniProtKB">
        <authorList>
            <consortium name="WormBaseParasite"/>
        </authorList>
    </citation>
    <scope>IDENTIFICATION</scope>
    <source>
        <strain evidence="2">pt0022</strain>
    </source>
</reference>
<proteinExistence type="predicted"/>
<protein>
    <submittedName>
        <fullName evidence="2">Uncharacterized protein</fullName>
    </submittedName>
</protein>
<accession>A0AAF5PMV7</accession>